<gene>
    <name evidence="4" type="primary">S2B_gp032c</name>
</gene>
<dbReference type="Pfam" id="PF02739">
    <property type="entry name" value="5_3_exonuc_N"/>
    <property type="match status" value="1"/>
</dbReference>
<evidence type="ECO:0000256" key="1">
    <source>
        <dbReference type="ARBA" id="ARBA00022722"/>
    </source>
</evidence>
<organism evidence="4 5">
    <name type="scientific">Caulobacter phage S2B</name>
    <dbReference type="NCBI Taxonomy" id="2759120"/>
    <lineage>
        <taxon>Viruses</taxon>
        <taxon>Duplodnaviria</taxon>
        <taxon>Heunggongvirae</taxon>
        <taxon>Uroviricota</taxon>
        <taxon>Caudoviricetes</taxon>
        <taxon>Autographivirales</taxon>
        <taxon>Autographivirales incertae sedis</taxon>
        <taxon>Sumtervirus</taxon>
        <taxon>Sumtervirus S2B</taxon>
    </lineage>
</organism>
<dbReference type="EMBL" id="MN857473">
    <property type="protein sequence ID" value="QOC54146.1"/>
    <property type="molecule type" value="Genomic_DNA"/>
</dbReference>
<dbReference type="InterPro" id="IPR036279">
    <property type="entry name" value="5-3_exonuclease_C_sf"/>
</dbReference>
<dbReference type="PANTHER" id="PTHR42646:SF2">
    <property type="entry name" value="5'-3' EXONUCLEASE FAMILY PROTEIN"/>
    <property type="match status" value="1"/>
</dbReference>
<dbReference type="GO" id="GO:0003677">
    <property type="term" value="F:DNA binding"/>
    <property type="evidence" value="ECO:0007669"/>
    <property type="project" value="InterPro"/>
</dbReference>
<evidence type="ECO:0000256" key="2">
    <source>
        <dbReference type="ARBA" id="ARBA00022801"/>
    </source>
</evidence>
<dbReference type="Gene3D" id="1.10.150.20">
    <property type="entry name" value="5' to 3' exonuclease, C-terminal subdomain"/>
    <property type="match status" value="1"/>
</dbReference>
<dbReference type="InterPro" id="IPR002421">
    <property type="entry name" value="5-3_exonuclease"/>
</dbReference>
<dbReference type="SMART" id="SM00475">
    <property type="entry name" value="53EXOc"/>
    <property type="match status" value="1"/>
</dbReference>
<feature type="domain" description="5'-3' exonuclease" evidence="3">
    <location>
        <begin position="1"/>
        <end position="242"/>
    </location>
</feature>
<dbReference type="Proteomes" id="UP000827856">
    <property type="component" value="Segment"/>
</dbReference>
<evidence type="ECO:0000313" key="4">
    <source>
        <dbReference type="EMBL" id="QOC54146.1"/>
    </source>
</evidence>
<dbReference type="GO" id="GO:0033567">
    <property type="term" value="P:DNA replication, Okazaki fragment processing"/>
    <property type="evidence" value="ECO:0007669"/>
    <property type="project" value="InterPro"/>
</dbReference>
<keyword evidence="2" id="KW-0378">Hydrolase</keyword>
<keyword evidence="1" id="KW-0540">Nuclease</keyword>
<dbReference type="InterPro" id="IPR029060">
    <property type="entry name" value="PIN-like_dom_sf"/>
</dbReference>
<reference evidence="4" key="1">
    <citation type="submission" date="2019-12" db="EMBL/GenBank/DDBJ databases">
        <title>S2B, a lysogenic bacteriophage that infects Caulobacter crescentus.</title>
        <authorList>
            <person name="Ely B."/>
            <person name="Berrios L."/>
            <person name="Thomas Q."/>
        </authorList>
    </citation>
    <scope>NUCLEOTIDE SEQUENCE</scope>
</reference>
<dbReference type="GO" id="GO:0017108">
    <property type="term" value="F:5'-flap endonuclease activity"/>
    <property type="evidence" value="ECO:0007669"/>
    <property type="project" value="InterPro"/>
</dbReference>
<dbReference type="Gene3D" id="3.40.50.1010">
    <property type="entry name" value="5'-nuclease"/>
    <property type="match status" value="1"/>
</dbReference>
<accession>A0AAE7SY15</accession>
<dbReference type="GO" id="GO:0008409">
    <property type="term" value="F:5'-3' exonuclease activity"/>
    <property type="evidence" value="ECO:0007669"/>
    <property type="project" value="InterPro"/>
</dbReference>
<dbReference type="SUPFAM" id="SSF88723">
    <property type="entry name" value="PIN domain-like"/>
    <property type="match status" value="1"/>
</dbReference>
<dbReference type="SUPFAM" id="SSF47807">
    <property type="entry name" value="5' to 3' exonuclease, C-terminal subdomain"/>
    <property type="match status" value="1"/>
</dbReference>
<name>A0AAE7SY15_9CAUD</name>
<evidence type="ECO:0000259" key="3">
    <source>
        <dbReference type="SMART" id="SM00475"/>
    </source>
</evidence>
<keyword evidence="4" id="KW-0269">Exonuclease</keyword>
<proteinExistence type="predicted"/>
<protein>
    <submittedName>
        <fullName evidence="4">Exonuclease</fullName>
    </submittedName>
</protein>
<dbReference type="InterPro" id="IPR038969">
    <property type="entry name" value="FEN"/>
</dbReference>
<keyword evidence="5" id="KW-1185">Reference proteome</keyword>
<sequence>MRTLLIDADIVAFQSSASTQDGYDWGDGEVTTVADLDEAKRAARDIIDGYLDLLDADRAVICLSDDFNNFRKRVCPSYKTNRTGERPVHLYDIKDWLAENYEVDRRSWLEADDVMGILATEPHEGEERIIVSADKDMQTIPCLLYRPHEDRPKVVRITPAEADRYHLYQTIIGDSTDGYPGCPGAGPVIAARLLDEGLKWQPQHREITRGKNKGEIRTTWELVASESPWASVVSAYVKAGLTEKDAIKQARLARILRHDEWNGRPILWSPPR</sequence>
<evidence type="ECO:0000313" key="5">
    <source>
        <dbReference type="Proteomes" id="UP000827856"/>
    </source>
</evidence>
<dbReference type="InterPro" id="IPR020046">
    <property type="entry name" value="5-3_exonucl_a-hlix_arch_N"/>
</dbReference>
<dbReference type="PANTHER" id="PTHR42646">
    <property type="entry name" value="FLAP ENDONUCLEASE XNI"/>
    <property type="match status" value="1"/>
</dbReference>